<dbReference type="InterPro" id="IPR001789">
    <property type="entry name" value="Sig_transdc_resp-reg_receiver"/>
</dbReference>
<evidence type="ECO:0000259" key="4">
    <source>
        <dbReference type="PROSITE" id="PS50110"/>
    </source>
</evidence>
<dbReference type="InterPro" id="IPR011006">
    <property type="entry name" value="CheY-like_superfamily"/>
</dbReference>
<evidence type="ECO:0000256" key="3">
    <source>
        <dbReference type="SAM" id="MobiDB-lite"/>
    </source>
</evidence>
<dbReference type="EMBL" id="JAALLS010000011">
    <property type="protein sequence ID" value="NGP88593.1"/>
    <property type="molecule type" value="Genomic_DNA"/>
</dbReference>
<dbReference type="PANTHER" id="PTHR44591:SF3">
    <property type="entry name" value="RESPONSE REGULATORY DOMAIN-CONTAINING PROTEIN"/>
    <property type="match status" value="1"/>
</dbReference>
<name>A0A6M1T7F4_9BACT</name>
<evidence type="ECO:0000256" key="1">
    <source>
        <dbReference type="ARBA" id="ARBA00022553"/>
    </source>
</evidence>
<evidence type="ECO:0000256" key="2">
    <source>
        <dbReference type="PROSITE-ProRule" id="PRU00169"/>
    </source>
</evidence>
<reference evidence="5 6" key="1">
    <citation type="submission" date="2020-02" db="EMBL/GenBank/DDBJ databases">
        <title>Aliifodinibius halophilus 2W32, complete genome.</title>
        <authorList>
            <person name="Li Y."/>
            <person name="Wu S."/>
        </authorList>
    </citation>
    <scope>NUCLEOTIDE SEQUENCE [LARGE SCALE GENOMIC DNA]</scope>
    <source>
        <strain evidence="5 6">2W32</strain>
    </source>
</reference>
<protein>
    <submittedName>
        <fullName evidence="5">Response regulator</fullName>
    </submittedName>
</protein>
<organism evidence="5 6">
    <name type="scientific">Fodinibius halophilus</name>
    <dbReference type="NCBI Taxonomy" id="1736908"/>
    <lineage>
        <taxon>Bacteria</taxon>
        <taxon>Pseudomonadati</taxon>
        <taxon>Balneolota</taxon>
        <taxon>Balneolia</taxon>
        <taxon>Balneolales</taxon>
        <taxon>Balneolaceae</taxon>
        <taxon>Fodinibius</taxon>
    </lineage>
</organism>
<dbReference type="RefSeq" id="WP_165268494.1">
    <property type="nucleotide sequence ID" value="NZ_JAALLS010000011.1"/>
</dbReference>
<dbReference type="SMART" id="SM00448">
    <property type="entry name" value="REC"/>
    <property type="match status" value="1"/>
</dbReference>
<comment type="caution">
    <text evidence="5">The sequence shown here is derived from an EMBL/GenBank/DDBJ whole genome shotgun (WGS) entry which is preliminary data.</text>
</comment>
<feature type="modified residue" description="4-aspartylphosphate" evidence="2">
    <location>
        <position position="58"/>
    </location>
</feature>
<dbReference type="Proteomes" id="UP000479132">
    <property type="component" value="Unassembled WGS sequence"/>
</dbReference>
<dbReference type="Pfam" id="PF00072">
    <property type="entry name" value="Response_reg"/>
    <property type="match status" value="1"/>
</dbReference>
<dbReference type="Gene3D" id="3.40.50.2300">
    <property type="match status" value="1"/>
</dbReference>
<keyword evidence="6" id="KW-1185">Reference proteome</keyword>
<sequence>MGSKSSGRILIVEDDLLLSMVEERLIQKLGYDVVGKAENGLEAIDKFSELDPDAIIMDISLDGKLDGIETVQKIREQSDVPVIYLSGSSDRYQYERAQKTGCVEFLTKPITGGDLKGPLSKALNGSTQQQPDSEEQPIATE</sequence>
<dbReference type="SUPFAM" id="SSF52172">
    <property type="entry name" value="CheY-like"/>
    <property type="match status" value="1"/>
</dbReference>
<dbReference type="GO" id="GO:0000160">
    <property type="term" value="P:phosphorelay signal transduction system"/>
    <property type="evidence" value="ECO:0007669"/>
    <property type="project" value="InterPro"/>
</dbReference>
<accession>A0A6M1T7F4</accession>
<feature type="region of interest" description="Disordered" evidence="3">
    <location>
        <begin position="112"/>
        <end position="141"/>
    </location>
</feature>
<evidence type="ECO:0000313" key="6">
    <source>
        <dbReference type="Proteomes" id="UP000479132"/>
    </source>
</evidence>
<evidence type="ECO:0000313" key="5">
    <source>
        <dbReference type="EMBL" id="NGP88593.1"/>
    </source>
</evidence>
<proteinExistence type="predicted"/>
<dbReference type="PANTHER" id="PTHR44591">
    <property type="entry name" value="STRESS RESPONSE REGULATOR PROTEIN 1"/>
    <property type="match status" value="1"/>
</dbReference>
<dbReference type="CDD" id="cd17534">
    <property type="entry name" value="REC_DC-like"/>
    <property type="match status" value="1"/>
</dbReference>
<keyword evidence="1 2" id="KW-0597">Phosphoprotein</keyword>
<feature type="domain" description="Response regulatory" evidence="4">
    <location>
        <begin position="8"/>
        <end position="123"/>
    </location>
</feature>
<dbReference type="AlphaFoldDB" id="A0A6M1T7F4"/>
<gene>
    <name evidence="5" type="ORF">G3569_09515</name>
</gene>
<dbReference type="InterPro" id="IPR050595">
    <property type="entry name" value="Bact_response_regulator"/>
</dbReference>
<dbReference type="PROSITE" id="PS50110">
    <property type="entry name" value="RESPONSE_REGULATORY"/>
    <property type="match status" value="1"/>
</dbReference>